<proteinExistence type="predicted"/>
<evidence type="ECO:0000313" key="1">
    <source>
        <dbReference type="EMBL" id="MBW0471915.1"/>
    </source>
</evidence>
<name>A0A9Q3BW93_9BASI</name>
<gene>
    <name evidence="1" type="ORF">O181_011630</name>
</gene>
<dbReference type="OrthoDB" id="8029976at2759"/>
<keyword evidence="2" id="KW-1185">Reference proteome</keyword>
<evidence type="ECO:0000313" key="2">
    <source>
        <dbReference type="Proteomes" id="UP000765509"/>
    </source>
</evidence>
<comment type="caution">
    <text evidence="1">The sequence shown here is derived from an EMBL/GenBank/DDBJ whole genome shotgun (WGS) entry which is preliminary data.</text>
</comment>
<accession>A0A9Q3BW93</accession>
<reference evidence="1" key="1">
    <citation type="submission" date="2021-03" db="EMBL/GenBank/DDBJ databases">
        <title>Draft genome sequence of rust myrtle Austropuccinia psidii MF-1, a brazilian biotype.</title>
        <authorList>
            <person name="Quecine M.C."/>
            <person name="Pachon D.M.R."/>
            <person name="Bonatelli M.L."/>
            <person name="Correr F.H."/>
            <person name="Franceschini L.M."/>
            <person name="Leite T.F."/>
            <person name="Margarido G.R.A."/>
            <person name="Almeida C.A."/>
            <person name="Ferrarezi J.A."/>
            <person name="Labate C.A."/>
        </authorList>
    </citation>
    <scope>NUCLEOTIDE SEQUENCE</scope>
    <source>
        <strain evidence="1">MF-1</strain>
    </source>
</reference>
<sequence>MQWLKSTCNGNLQEYVDNNSKLMMTMETVNIVVPLELLSFMLLGKLSGDSKIHQYVQALSLNKDLIELPDLTLSKLQDFHNISTMQETITDTPASALLSESAH</sequence>
<protein>
    <submittedName>
        <fullName evidence="1">Uncharacterized protein</fullName>
    </submittedName>
</protein>
<dbReference type="Proteomes" id="UP000765509">
    <property type="component" value="Unassembled WGS sequence"/>
</dbReference>
<organism evidence="1 2">
    <name type="scientific">Austropuccinia psidii MF-1</name>
    <dbReference type="NCBI Taxonomy" id="1389203"/>
    <lineage>
        <taxon>Eukaryota</taxon>
        <taxon>Fungi</taxon>
        <taxon>Dikarya</taxon>
        <taxon>Basidiomycota</taxon>
        <taxon>Pucciniomycotina</taxon>
        <taxon>Pucciniomycetes</taxon>
        <taxon>Pucciniales</taxon>
        <taxon>Sphaerophragmiaceae</taxon>
        <taxon>Austropuccinia</taxon>
    </lineage>
</organism>
<dbReference type="EMBL" id="AVOT02002907">
    <property type="protein sequence ID" value="MBW0471915.1"/>
    <property type="molecule type" value="Genomic_DNA"/>
</dbReference>
<dbReference type="AlphaFoldDB" id="A0A9Q3BW93"/>